<feature type="compositionally biased region" description="Low complexity" evidence="1">
    <location>
        <begin position="291"/>
        <end position="304"/>
    </location>
</feature>
<proteinExistence type="predicted"/>
<gene>
    <name evidence="2" type="ORF">ECE50_006595</name>
</gene>
<dbReference type="PANTHER" id="PTHR37826">
    <property type="entry name" value="FLOTILLIN BAND_7_5 DOMAIN PROTEIN"/>
    <property type="match status" value="1"/>
</dbReference>
<protein>
    <submittedName>
        <fullName evidence="2">SPFH domain-containing protein</fullName>
    </submittedName>
</protein>
<dbReference type="AlphaFoldDB" id="A0A433WPA5"/>
<accession>A0A433WPA5</accession>
<dbReference type="Pfam" id="PF14237">
    <property type="entry name" value="GYF_2"/>
    <property type="match status" value="1"/>
</dbReference>
<name>A0A433WPA5_9BACT</name>
<organism evidence="2 3">
    <name type="scientific">Chitinophaga solisilvae</name>
    <dbReference type="NCBI Taxonomy" id="1233460"/>
    <lineage>
        <taxon>Bacteria</taxon>
        <taxon>Pseudomonadati</taxon>
        <taxon>Bacteroidota</taxon>
        <taxon>Chitinophagia</taxon>
        <taxon>Chitinophagales</taxon>
        <taxon>Chitinophagaceae</taxon>
        <taxon>Chitinophaga</taxon>
    </lineage>
</organism>
<dbReference type="InterPro" id="IPR033880">
    <property type="entry name" value="SPFH_YdjI"/>
</dbReference>
<dbReference type="Gene3D" id="3.30.479.30">
    <property type="entry name" value="Band 7 domain"/>
    <property type="match status" value="1"/>
</dbReference>
<dbReference type="Proteomes" id="UP000281028">
    <property type="component" value="Unassembled WGS sequence"/>
</dbReference>
<dbReference type="EMBL" id="RIAR02000001">
    <property type="protein sequence ID" value="NSL86490.1"/>
    <property type="molecule type" value="Genomic_DNA"/>
</dbReference>
<dbReference type="SUPFAM" id="SSF117892">
    <property type="entry name" value="Band 7/SPFH domain"/>
    <property type="match status" value="1"/>
</dbReference>
<sequence length="376" mass="40677">MGIFDKLRNEFIDIIEWTDMSADTIVWKFPRYQNEIKMNAKLTVRESQVAVFMNEGKIADVFQPGMHTLNTQNMPILSTLQGWKYGFNSPFKADVFFVSMRQFTNQKWGTKNPVMLRDAEFGPLRIRAFGSYAFRVKDGAEFLKEVAATNPEFTVEGINEQLRNLAVSRGMDAIAEAKIPVLDLAAKYDEVSQLITDKIRPEFNELGLELTKFLIENISLPPEVEAALDKRSSMGIVGNLGAYAQFQAANAMEKAAENPSGGLAAAGLGVGMGASMMGQMGNMFNPTQVNPQTGAPGAPAAGAGAPPPLPPTAAFFVAIDGKQAGPFDMDQLRQLAIGGSLQSQTLVWKNGMPGWAAASTVPELGVVLSTVPPPLP</sequence>
<dbReference type="InterPro" id="IPR036013">
    <property type="entry name" value="Band_7/SPFH_dom_sf"/>
</dbReference>
<comment type="caution">
    <text evidence="2">The sequence shown here is derived from an EMBL/GenBank/DDBJ whole genome shotgun (WGS) entry which is preliminary data.</text>
</comment>
<dbReference type="CDD" id="cd03408">
    <property type="entry name" value="SPFH_like_u1"/>
    <property type="match status" value="1"/>
</dbReference>
<dbReference type="PANTHER" id="PTHR37826:SF2">
    <property type="entry name" value="ZINC-RIBBON DOMAIN-CONTAINING PROTEIN"/>
    <property type="match status" value="1"/>
</dbReference>
<evidence type="ECO:0000313" key="2">
    <source>
        <dbReference type="EMBL" id="NSL86490.1"/>
    </source>
</evidence>
<evidence type="ECO:0000256" key="1">
    <source>
        <dbReference type="SAM" id="MobiDB-lite"/>
    </source>
</evidence>
<dbReference type="InterPro" id="IPR025640">
    <property type="entry name" value="GYF_2"/>
</dbReference>
<keyword evidence="3" id="KW-1185">Reference proteome</keyword>
<feature type="region of interest" description="Disordered" evidence="1">
    <location>
        <begin position="286"/>
        <end position="306"/>
    </location>
</feature>
<dbReference type="Pfam" id="PF13421">
    <property type="entry name" value="Band_7_1"/>
    <property type="match status" value="1"/>
</dbReference>
<evidence type="ECO:0000313" key="3">
    <source>
        <dbReference type="Proteomes" id="UP000281028"/>
    </source>
</evidence>
<dbReference type="OrthoDB" id="9764015at2"/>
<reference evidence="2" key="1">
    <citation type="submission" date="2020-05" db="EMBL/GenBank/DDBJ databases">
        <title>Chitinophaga laudate sp. nov., isolated from a tropical peat swamp.</title>
        <authorList>
            <person name="Goh C.B.S."/>
            <person name="Lee M.S."/>
            <person name="Parimannan S."/>
            <person name="Pasbakhsh P."/>
            <person name="Yule C.M."/>
            <person name="Rajandas H."/>
            <person name="Loke S."/>
            <person name="Croft L."/>
            <person name="Tan J.B.L."/>
        </authorList>
    </citation>
    <scope>NUCLEOTIDE SEQUENCE</scope>
    <source>
        <strain evidence="2">Mgbs1</strain>
    </source>
</reference>